<feature type="region of interest" description="Disordered" evidence="6">
    <location>
        <begin position="1"/>
        <end position="74"/>
    </location>
</feature>
<dbReference type="Proteomes" id="UP001497497">
    <property type="component" value="Unassembled WGS sequence"/>
</dbReference>
<dbReference type="PROSITE" id="PS50888">
    <property type="entry name" value="BHLH"/>
    <property type="match status" value="1"/>
</dbReference>
<protein>
    <recommendedName>
        <fullName evidence="7">BHLH domain-containing protein</fullName>
    </recommendedName>
</protein>
<feature type="compositionally biased region" description="Low complexity" evidence="6">
    <location>
        <begin position="233"/>
        <end position="242"/>
    </location>
</feature>
<dbReference type="SUPFAM" id="SSF47459">
    <property type="entry name" value="HLH, helix-loop-helix DNA-binding domain"/>
    <property type="match status" value="1"/>
</dbReference>
<dbReference type="GO" id="GO:0032502">
    <property type="term" value="P:developmental process"/>
    <property type="evidence" value="ECO:0007669"/>
    <property type="project" value="TreeGrafter"/>
</dbReference>
<evidence type="ECO:0000256" key="4">
    <source>
        <dbReference type="ARBA" id="ARBA00023163"/>
    </source>
</evidence>
<reference evidence="8 9" key="1">
    <citation type="submission" date="2024-04" db="EMBL/GenBank/DDBJ databases">
        <authorList>
            <consortium name="Genoscope - CEA"/>
            <person name="William W."/>
        </authorList>
    </citation>
    <scope>NUCLEOTIDE SEQUENCE [LARGE SCALE GENOMIC DNA]</scope>
</reference>
<dbReference type="PANTHER" id="PTHR23349:SF68">
    <property type="entry name" value="FI14601P"/>
    <property type="match status" value="1"/>
</dbReference>
<feature type="region of interest" description="Disordered" evidence="6">
    <location>
        <begin position="269"/>
        <end position="319"/>
    </location>
</feature>
<evidence type="ECO:0000259" key="7">
    <source>
        <dbReference type="PROSITE" id="PS50888"/>
    </source>
</evidence>
<dbReference type="EMBL" id="CAXITT010000373">
    <property type="protein sequence ID" value="CAL1540140.1"/>
    <property type="molecule type" value="Genomic_DNA"/>
</dbReference>
<dbReference type="FunFam" id="4.10.280.10:FF:000010">
    <property type="entry name" value="Scleraxis bHLH transcription factor"/>
    <property type="match status" value="1"/>
</dbReference>
<gene>
    <name evidence="8" type="ORF">GSLYS_00013873001</name>
</gene>
<evidence type="ECO:0000256" key="6">
    <source>
        <dbReference type="SAM" id="MobiDB-lite"/>
    </source>
</evidence>
<comment type="caution">
    <text evidence="8">The sequence shown here is derived from an EMBL/GenBank/DDBJ whole genome shotgun (WGS) entry which is preliminary data.</text>
</comment>
<evidence type="ECO:0000313" key="8">
    <source>
        <dbReference type="EMBL" id="CAL1540140.1"/>
    </source>
</evidence>
<evidence type="ECO:0000256" key="1">
    <source>
        <dbReference type="ARBA" id="ARBA00004123"/>
    </source>
</evidence>
<dbReference type="GO" id="GO:0005634">
    <property type="term" value="C:nucleus"/>
    <property type="evidence" value="ECO:0007669"/>
    <property type="project" value="UniProtKB-SubCell"/>
</dbReference>
<dbReference type="AlphaFoldDB" id="A0AAV2I0S4"/>
<keyword evidence="5" id="KW-0539">Nucleus</keyword>
<keyword evidence="3" id="KW-0238">DNA-binding</keyword>
<proteinExistence type="predicted"/>
<organism evidence="8 9">
    <name type="scientific">Lymnaea stagnalis</name>
    <name type="common">Great pond snail</name>
    <name type="synonym">Helix stagnalis</name>
    <dbReference type="NCBI Taxonomy" id="6523"/>
    <lineage>
        <taxon>Eukaryota</taxon>
        <taxon>Metazoa</taxon>
        <taxon>Spiralia</taxon>
        <taxon>Lophotrochozoa</taxon>
        <taxon>Mollusca</taxon>
        <taxon>Gastropoda</taxon>
        <taxon>Heterobranchia</taxon>
        <taxon>Euthyneura</taxon>
        <taxon>Panpulmonata</taxon>
        <taxon>Hygrophila</taxon>
        <taxon>Lymnaeoidea</taxon>
        <taxon>Lymnaeidae</taxon>
        <taxon>Lymnaea</taxon>
    </lineage>
</organism>
<dbReference type="PANTHER" id="PTHR23349">
    <property type="entry name" value="BASIC HELIX-LOOP-HELIX TRANSCRIPTION FACTOR, TWIST"/>
    <property type="match status" value="1"/>
</dbReference>
<dbReference type="Pfam" id="PF00010">
    <property type="entry name" value="HLH"/>
    <property type="match status" value="1"/>
</dbReference>
<dbReference type="GO" id="GO:0000981">
    <property type="term" value="F:DNA-binding transcription factor activity, RNA polymerase II-specific"/>
    <property type="evidence" value="ECO:0007669"/>
    <property type="project" value="TreeGrafter"/>
</dbReference>
<accession>A0AAV2I0S4</accession>
<dbReference type="InterPro" id="IPR011598">
    <property type="entry name" value="bHLH_dom"/>
</dbReference>
<dbReference type="InterPro" id="IPR036638">
    <property type="entry name" value="HLH_DNA-bd_sf"/>
</dbReference>
<feature type="region of interest" description="Disordered" evidence="6">
    <location>
        <begin position="232"/>
        <end position="256"/>
    </location>
</feature>
<dbReference type="InterPro" id="IPR050283">
    <property type="entry name" value="E-box_TF_Regulators"/>
</dbReference>
<keyword evidence="4" id="KW-0804">Transcription</keyword>
<keyword evidence="9" id="KW-1185">Reference proteome</keyword>
<dbReference type="GO" id="GO:0046983">
    <property type="term" value="F:protein dimerization activity"/>
    <property type="evidence" value="ECO:0007669"/>
    <property type="project" value="InterPro"/>
</dbReference>
<dbReference type="GO" id="GO:0000977">
    <property type="term" value="F:RNA polymerase II transcription regulatory region sequence-specific DNA binding"/>
    <property type="evidence" value="ECO:0007669"/>
    <property type="project" value="TreeGrafter"/>
</dbReference>
<sequence>MSLSVGGYPQSYPHHPHHHQPHHYHHPNHLQNGGMGGAITGGGGGGMPSPSAPHDFYGPYPHHQMPRYPEHPDTATAAAAAAVAASSGYFPNWMLSPPPELTTVSGHIPDGYHSFGAPGANSPGGTHYQSFIQYENGVPVRCIKRRVTANKKERRRTLSINNAFAQLRGCIPNVPSDTKLSKIKTLRLATSYISYLMDILAKDDPELSRSGFKAELTKKVASNPGLVTAAAVSNNNSSSSNNGIAPQMNMAGSNSIKMDGSMTMAITQSRSILDRSEEKRKRESDGESEASSQGSSPCPEKKPKGRTGWPQHVWAAELK</sequence>
<comment type="subcellular location">
    <subcellularLocation>
        <location evidence="1">Nucleus</location>
    </subcellularLocation>
</comment>
<feature type="compositionally biased region" description="Gly residues" evidence="6">
    <location>
        <begin position="33"/>
        <end position="47"/>
    </location>
</feature>
<evidence type="ECO:0000256" key="3">
    <source>
        <dbReference type="ARBA" id="ARBA00023125"/>
    </source>
</evidence>
<feature type="domain" description="BHLH" evidence="7">
    <location>
        <begin position="144"/>
        <end position="196"/>
    </location>
</feature>
<dbReference type="Gene3D" id="4.10.280.10">
    <property type="entry name" value="Helix-loop-helix DNA-binding domain"/>
    <property type="match status" value="1"/>
</dbReference>
<feature type="compositionally biased region" description="Basic and acidic residues" evidence="6">
    <location>
        <begin position="272"/>
        <end position="285"/>
    </location>
</feature>
<evidence type="ECO:0000256" key="5">
    <source>
        <dbReference type="ARBA" id="ARBA00023242"/>
    </source>
</evidence>
<keyword evidence="2" id="KW-0805">Transcription regulation</keyword>
<feature type="compositionally biased region" description="Basic residues" evidence="6">
    <location>
        <begin position="14"/>
        <end position="28"/>
    </location>
</feature>
<name>A0AAV2I0S4_LYMST</name>
<evidence type="ECO:0000256" key="2">
    <source>
        <dbReference type="ARBA" id="ARBA00023015"/>
    </source>
</evidence>
<dbReference type="SMART" id="SM00353">
    <property type="entry name" value="HLH"/>
    <property type="match status" value="1"/>
</dbReference>
<evidence type="ECO:0000313" key="9">
    <source>
        <dbReference type="Proteomes" id="UP001497497"/>
    </source>
</evidence>